<dbReference type="PANTHER" id="PTHR33132:SF135">
    <property type="entry name" value="OS02G0799700 PROTEIN"/>
    <property type="match status" value="1"/>
</dbReference>
<dbReference type="Proteomes" id="UP000188354">
    <property type="component" value="Chromosome LG06"/>
</dbReference>
<dbReference type="AlphaFoldDB" id="A0A1J7H8Y2"/>
<dbReference type="PANTHER" id="PTHR33132">
    <property type="entry name" value="OSJNBB0118P14.9 PROTEIN"/>
    <property type="match status" value="1"/>
</dbReference>
<feature type="compositionally biased region" description="Pro residues" evidence="1">
    <location>
        <begin position="40"/>
        <end position="49"/>
    </location>
</feature>
<feature type="region of interest" description="Disordered" evidence="1">
    <location>
        <begin position="1"/>
        <end position="93"/>
    </location>
</feature>
<dbReference type="KEGG" id="lang:109351162"/>
<evidence type="ECO:0000313" key="2">
    <source>
        <dbReference type="EMBL" id="OIW09060.1"/>
    </source>
</evidence>
<dbReference type="STRING" id="3871.A0A1J7H8Y2"/>
<reference evidence="2 3" key="1">
    <citation type="journal article" date="2017" name="Plant Biotechnol. J.">
        <title>A comprehensive draft genome sequence for lupin (Lupinus angustifolius), an emerging health food: insights into plant-microbe interactions and legume evolution.</title>
        <authorList>
            <person name="Hane J.K."/>
            <person name="Ming Y."/>
            <person name="Kamphuis L.G."/>
            <person name="Nelson M.N."/>
            <person name="Garg G."/>
            <person name="Atkins C.A."/>
            <person name="Bayer P.E."/>
            <person name="Bravo A."/>
            <person name="Bringans S."/>
            <person name="Cannon S."/>
            <person name="Edwards D."/>
            <person name="Foley R."/>
            <person name="Gao L.L."/>
            <person name="Harrison M.J."/>
            <person name="Huang W."/>
            <person name="Hurgobin B."/>
            <person name="Li S."/>
            <person name="Liu C.W."/>
            <person name="McGrath A."/>
            <person name="Morahan G."/>
            <person name="Murray J."/>
            <person name="Weller J."/>
            <person name="Jian J."/>
            <person name="Singh K.B."/>
        </authorList>
    </citation>
    <scope>NUCLEOTIDE SEQUENCE [LARGE SCALE GENOMIC DNA]</scope>
    <source>
        <strain evidence="3">cv. Tanjil</strain>
        <tissue evidence="2">Whole plant</tissue>
    </source>
</reference>
<feature type="compositionally biased region" description="Low complexity" evidence="1">
    <location>
        <begin position="10"/>
        <end position="39"/>
    </location>
</feature>
<evidence type="ECO:0000256" key="1">
    <source>
        <dbReference type="SAM" id="MobiDB-lite"/>
    </source>
</evidence>
<proteinExistence type="predicted"/>
<feature type="compositionally biased region" description="Low complexity" evidence="1">
    <location>
        <begin position="50"/>
        <end position="59"/>
    </location>
</feature>
<dbReference type="EMBL" id="CM007366">
    <property type="protein sequence ID" value="OIW09060.1"/>
    <property type="molecule type" value="Genomic_DNA"/>
</dbReference>
<accession>A0A1J7H8Y2</accession>
<keyword evidence="3" id="KW-1185">Reference proteome</keyword>
<name>A0A1J7H8Y2_LUPAN</name>
<evidence type="ECO:0000313" key="3">
    <source>
        <dbReference type="Proteomes" id="UP000188354"/>
    </source>
</evidence>
<protein>
    <submittedName>
        <fullName evidence="2">Uncharacterized protein</fullName>
    </submittedName>
</protein>
<dbReference type="OrthoDB" id="1079266at2759"/>
<dbReference type="Gramene" id="OIW09060">
    <property type="protein sequence ID" value="OIW09060"/>
    <property type="gene ID" value="TanjilG_16287"/>
</dbReference>
<gene>
    <name evidence="2" type="ORF">TanjilG_16287</name>
</gene>
<sequence>MAMASSRNETASFSSAFDSSTNFTLPTPSSSSSFTYRSPSSPPPSPPSPNSSVNKGNSSITVTKKHHRNSNNDAVTSPPSSSSSSQKRSCMCSPTTHPGSFRCAYHRRIIMEQQQNLTASLRHSSNGTSSRLNLGKSAMQNSLVKIEGEILRNPLTIFISSSSQQPRRRETFQLRLTRLSVMSKTQDS</sequence>
<organism evidence="2 3">
    <name type="scientific">Lupinus angustifolius</name>
    <name type="common">Narrow-leaved blue lupine</name>
    <dbReference type="NCBI Taxonomy" id="3871"/>
    <lineage>
        <taxon>Eukaryota</taxon>
        <taxon>Viridiplantae</taxon>
        <taxon>Streptophyta</taxon>
        <taxon>Embryophyta</taxon>
        <taxon>Tracheophyta</taxon>
        <taxon>Spermatophyta</taxon>
        <taxon>Magnoliopsida</taxon>
        <taxon>eudicotyledons</taxon>
        <taxon>Gunneridae</taxon>
        <taxon>Pentapetalae</taxon>
        <taxon>rosids</taxon>
        <taxon>fabids</taxon>
        <taxon>Fabales</taxon>
        <taxon>Fabaceae</taxon>
        <taxon>Papilionoideae</taxon>
        <taxon>50 kb inversion clade</taxon>
        <taxon>genistoids sensu lato</taxon>
        <taxon>core genistoids</taxon>
        <taxon>Genisteae</taxon>
        <taxon>Lupinus</taxon>
    </lineage>
</organism>